<reference evidence="3 4" key="1">
    <citation type="submission" date="2019-03" db="EMBL/GenBank/DDBJ databases">
        <title>Draft genome of Massilia hortus sp. nov., a novel bacterial species of the Oxalobacteraceae family.</title>
        <authorList>
            <person name="Peta V."/>
            <person name="Raths R."/>
            <person name="Bucking H."/>
        </authorList>
    </citation>
    <scope>NUCLEOTIDE SEQUENCE [LARGE SCALE GENOMIC DNA]</scope>
    <source>
        <strain evidence="3 4">ONC3</strain>
    </source>
</reference>
<sequence length="497" mass="53581">MITSKGSPRRCQAHLTLPLLLVALIQTAAAQTTAPTEPSATVVVNGVRSVSGQANNVVAAKSKVMSRNRASSCNYMSEHKAAEDDVALNYMSDFGMEGSWSNDAEHFSDLSPAGDVSNAPISSSLDGMNDTGADSLSTPSVGCGPGDRRFAAGRNRIESKDTTLALGFEAFDNKNYPKAFELFATAYNKIGYEEASLMLAKMHLYGLGTPKDSNQAIKWLRQVTDARFDPMRDRMKFDPKDPHMMNERVEATFMLARMYERGIGTEKNPSEAKKWYAKAAEFGFVPALNILGQAWLSGYGGDKNISKAIAYFKEATEAGYVPSAYNLGKMYYTGDDGVPHDLKLAGAYFNVAAKAGHPGALFAAGRMYDLGEGVAADPSKAVVYYKEAAVKGNRDAEFALGTFFYNGEVVAKDLETARKLFDAAAKQGQVDAMFNLGAMISNGEGGPKDMALAYVWFSLAKQAGHQSADQVLRAVTPRLSAGERAKADAILKPERKS</sequence>
<proteinExistence type="predicted"/>
<dbReference type="Pfam" id="PF08238">
    <property type="entry name" value="Sel1"/>
    <property type="match status" value="8"/>
</dbReference>
<dbReference type="SMART" id="SM00671">
    <property type="entry name" value="SEL1"/>
    <property type="match status" value="7"/>
</dbReference>
<keyword evidence="2" id="KW-0732">Signal</keyword>
<name>A0A4Y9T4L7_9BURK</name>
<dbReference type="OrthoDB" id="8735072at2"/>
<dbReference type="InterPro" id="IPR006597">
    <property type="entry name" value="Sel1-like"/>
</dbReference>
<evidence type="ECO:0000256" key="2">
    <source>
        <dbReference type="SAM" id="SignalP"/>
    </source>
</evidence>
<protein>
    <recommendedName>
        <fullName evidence="5">Sel1 repeat family protein</fullName>
    </recommendedName>
</protein>
<comment type="caution">
    <text evidence="3">The sequence shown here is derived from an EMBL/GenBank/DDBJ whole genome shotgun (WGS) entry which is preliminary data.</text>
</comment>
<feature type="compositionally biased region" description="Polar residues" evidence="1">
    <location>
        <begin position="119"/>
        <end position="140"/>
    </location>
</feature>
<dbReference type="PANTHER" id="PTHR11102:SF160">
    <property type="entry name" value="ERAD-ASSOCIATED E3 UBIQUITIN-PROTEIN LIGASE COMPONENT HRD3"/>
    <property type="match status" value="1"/>
</dbReference>
<dbReference type="Proteomes" id="UP000297258">
    <property type="component" value="Unassembled WGS sequence"/>
</dbReference>
<dbReference type="AlphaFoldDB" id="A0A4Y9T4L7"/>
<dbReference type="InterPro" id="IPR050767">
    <property type="entry name" value="Sel1_AlgK"/>
</dbReference>
<dbReference type="InterPro" id="IPR011990">
    <property type="entry name" value="TPR-like_helical_dom_sf"/>
</dbReference>
<feature type="chain" id="PRO_5021284456" description="Sel1 repeat family protein" evidence="2">
    <location>
        <begin position="31"/>
        <end position="497"/>
    </location>
</feature>
<dbReference type="SUPFAM" id="SSF81901">
    <property type="entry name" value="HCP-like"/>
    <property type="match status" value="2"/>
</dbReference>
<evidence type="ECO:0000313" key="3">
    <source>
        <dbReference type="EMBL" id="TFW34650.1"/>
    </source>
</evidence>
<feature type="signal peptide" evidence="2">
    <location>
        <begin position="1"/>
        <end position="30"/>
    </location>
</feature>
<evidence type="ECO:0000313" key="4">
    <source>
        <dbReference type="Proteomes" id="UP000297258"/>
    </source>
</evidence>
<dbReference type="Gene3D" id="1.25.40.10">
    <property type="entry name" value="Tetratricopeptide repeat domain"/>
    <property type="match status" value="2"/>
</dbReference>
<dbReference type="PANTHER" id="PTHR11102">
    <property type="entry name" value="SEL-1-LIKE PROTEIN"/>
    <property type="match status" value="1"/>
</dbReference>
<feature type="compositionally biased region" description="Basic and acidic residues" evidence="1">
    <location>
        <begin position="146"/>
        <end position="155"/>
    </location>
</feature>
<evidence type="ECO:0000256" key="1">
    <source>
        <dbReference type="SAM" id="MobiDB-lite"/>
    </source>
</evidence>
<keyword evidence="4" id="KW-1185">Reference proteome</keyword>
<feature type="region of interest" description="Disordered" evidence="1">
    <location>
        <begin position="118"/>
        <end position="155"/>
    </location>
</feature>
<accession>A0A4Y9T4L7</accession>
<dbReference type="EMBL" id="SPUM01000023">
    <property type="protein sequence ID" value="TFW34650.1"/>
    <property type="molecule type" value="Genomic_DNA"/>
</dbReference>
<organism evidence="3 4">
    <name type="scientific">Massilia horti</name>
    <dbReference type="NCBI Taxonomy" id="2562153"/>
    <lineage>
        <taxon>Bacteria</taxon>
        <taxon>Pseudomonadati</taxon>
        <taxon>Pseudomonadota</taxon>
        <taxon>Betaproteobacteria</taxon>
        <taxon>Burkholderiales</taxon>
        <taxon>Oxalobacteraceae</taxon>
        <taxon>Telluria group</taxon>
        <taxon>Massilia</taxon>
    </lineage>
</organism>
<gene>
    <name evidence="3" type="ORF">E4O92_03570</name>
</gene>
<dbReference type="RefSeq" id="WP_135188377.1">
    <property type="nucleotide sequence ID" value="NZ_SPUM01000023.1"/>
</dbReference>
<evidence type="ECO:0008006" key="5">
    <source>
        <dbReference type="Google" id="ProtNLM"/>
    </source>
</evidence>